<protein>
    <recommendedName>
        <fullName evidence="2">Alginate export domain-containing protein</fullName>
    </recommendedName>
</protein>
<evidence type="ECO:0000313" key="4">
    <source>
        <dbReference type="Proteomes" id="UP000255125"/>
    </source>
</evidence>
<evidence type="ECO:0000313" key="3">
    <source>
        <dbReference type="EMBL" id="SUD28440.1"/>
    </source>
</evidence>
<keyword evidence="1" id="KW-0732">Signal</keyword>
<sequence length="413" mass="45695">MRANPLLLCPLLLASTAPAVAQPEEALANLLTQGKPILDLRYRYEHVDQDNALDHANAQTLRTRAGFQSGSWYGFSGVLEVDNLNRIGDERFNDTRNGRGNYSVVGDPDGTEINQALLRYDHAQGSAVAGRQRIELDNQRFVGGVAWRQNEQTYDGFLGQLKPLDQLTLTYAYLDNINTTFGPDGQHGYPTNPANIEGHSHLFNVAYAWRPELKVTAYSYLLGLDNLAVAPTAAPGSQSSRTSGVRLAGAREGFSYTLEYARQRDYGNNPLDLNGHYFLGELGYQQGGYLAKVGYEVLGGEEGAGNRAFQTPLATKHQFQGWADLFLITPAAGIRDSYVGGSVPLLGGSLQAWYHDFRADQGGDSYGQELDVAYSRPIPYVKNLVAMAKYARYDADEFAVDTDKFWVQMQYRY</sequence>
<dbReference type="RefSeq" id="WP_023109125.1">
    <property type="nucleotide sequence ID" value="NZ_UGUS01000002.1"/>
</dbReference>
<gene>
    <name evidence="3" type="ORF">NCTC10392_00828</name>
</gene>
<dbReference type="AlphaFoldDB" id="A0A379I7C7"/>
<proteinExistence type="predicted"/>
<feature type="chain" id="PRO_5016971352" description="Alginate export domain-containing protein" evidence="1">
    <location>
        <begin position="22"/>
        <end position="413"/>
    </location>
</feature>
<dbReference type="OrthoDB" id="9767539at2"/>
<dbReference type="Pfam" id="PF13372">
    <property type="entry name" value="Alginate_exp"/>
    <property type="match status" value="1"/>
</dbReference>
<accession>A0A379I7C7</accession>
<dbReference type="EMBL" id="UGUS01000002">
    <property type="protein sequence ID" value="SUD28440.1"/>
    <property type="molecule type" value="Genomic_DNA"/>
</dbReference>
<feature type="signal peptide" evidence="1">
    <location>
        <begin position="1"/>
        <end position="21"/>
    </location>
</feature>
<dbReference type="InterPro" id="IPR025388">
    <property type="entry name" value="Alginate_export_dom"/>
</dbReference>
<evidence type="ECO:0000256" key="1">
    <source>
        <dbReference type="SAM" id="SignalP"/>
    </source>
</evidence>
<dbReference type="Gene3D" id="2.40.160.10">
    <property type="entry name" value="Porin"/>
    <property type="match status" value="1"/>
</dbReference>
<feature type="domain" description="Alginate export" evidence="2">
    <location>
        <begin position="94"/>
        <end position="266"/>
    </location>
</feature>
<dbReference type="Proteomes" id="UP000255125">
    <property type="component" value="Unassembled WGS sequence"/>
</dbReference>
<evidence type="ECO:0000259" key="2">
    <source>
        <dbReference type="Pfam" id="PF13372"/>
    </source>
</evidence>
<dbReference type="InterPro" id="IPR023614">
    <property type="entry name" value="Porin_dom_sf"/>
</dbReference>
<organism evidence="3 4">
    <name type="scientific">Pseudomonas fluorescens</name>
    <dbReference type="NCBI Taxonomy" id="294"/>
    <lineage>
        <taxon>Bacteria</taxon>
        <taxon>Pseudomonadati</taxon>
        <taxon>Pseudomonadota</taxon>
        <taxon>Gammaproteobacteria</taxon>
        <taxon>Pseudomonadales</taxon>
        <taxon>Pseudomonadaceae</taxon>
        <taxon>Pseudomonas</taxon>
    </lineage>
</organism>
<reference evidence="3 4" key="1">
    <citation type="submission" date="2018-06" db="EMBL/GenBank/DDBJ databases">
        <authorList>
            <consortium name="Pathogen Informatics"/>
            <person name="Doyle S."/>
        </authorList>
    </citation>
    <scope>NUCLEOTIDE SEQUENCE [LARGE SCALE GENOMIC DNA]</scope>
    <source>
        <strain evidence="3 4">NCTC10392</strain>
    </source>
</reference>
<name>A0A379I7C7_PSEFL</name>